<evidence type="ECO:0000259" key="9">
    <source>
        <dbReference type="PROSITE" id="PS50873"/>
    </source>
</evidence>
<keyword evidence="8" id="KW-0408">Iron</keyword>
<dbReference type="Proteomes" id="UP000825935">
    <property type="component" value="Chromosome 30"/>
</dbReference>
<keyword evidence="5" id="KW-0349">Heme</keyword>
<dbReference type="PROSITE" id="PS50873">
    <property type="entry name" value="PEROXIDASE_4"/>
    <property type="match status" value="1"/>
</dbReference>
<sequence length="347" mass="38444">MRRINMQTLTVNPLMEFNVAAAGLQNNFRISYPSTTRSFTSPSFLRCRCYCTVSPSAGNTKKDFLQATNRRHFMNHVVALILATIGQGQEVLSSFAITEFSSSNEEKLEAIRAELRKVLKRPKAAGLLRLVFHDAGTYNNMTQTGGMNGSILLELERPENAGLGKSVKILEPVKTSLDASMQVSWADLIAVAGAEAVSICGGPQIPVRMGRLDALIADPEGELPAETFNALRLKENFSRKGFTTRELVVLSGAHTLGNKGFGNPLVFDNSYFKVLLRKPWTEIGNEMGSMTGLPSDRSLVDDEECLRWINYYANDQEKFFEDFISAYVKLVNSGVNWRTDAAKYSSM</sequence>
<reference evidence="10" key="1">
    <citation type="submission" date="2021-08" db="EMBL/GenBank/DDBJ databases">
        <title>WGS assembly of Ceratopteris richardii.</title>
        <authorList>
            <person name="Marchant D.B."/>
            <person name="Chen G."/>
            <person name="Jenkins J."/>
            <person name="Shu S."/>
            <person name="Leebens-Mack J."/>
            <person name="Grimwood J."/>
            <person name="Schmutz J."/>
            <person name="Soltis P."/>
            <person name="Soltis D."/>
            <person name="Chen Z.-H."/>
        </authorList>
    </citation>
    <scope>NUCLEOTIDE SEQUENCE</scope>
    <source>
        <strain evidence="10">Whitten #5841</strain>
        <tissue evidence="10">Leaf</tissue>
    </source>
</reference>
<dbReference type="GO" id="GO:0034599">
    <property type="term" value="P:cellular response to oxidative stress"/>
    <property type="evidence" value="ECO:0007669"/>
    <property type="project" value="InterPro"/>
</dbReference>
<evidence type="ECO:0000256" key="3">
    <source>
        <dbReference type="ARBA" id="ARBA00012940"/>
    </source>
</evidence>
<keyword evidence="7" id="KW-0560">Oxidoreductase</keyword>
<comment type="similarity">
    <text evidence="2">Belongs to the peroxidase family. Ascorbate peroxidase subfamily.</text>
</comment>
<dbReference type="PANTHER" id="PTHR31356:SF8">
    <property type="entry name" value="L-ASCORBATE PEROXIDASE 6-RELATED"/>
    <property type="match status" value="1"/>
</dbReference>
<keyword evidence="6" id="KW-0479">Metal-binding</keyword>
<dbReference type="GO" id="GO:0042744">
    <property type="term" value="P:hydrogen peroxide catabolic process"/>
    <property type="evidence" value="ECO:0007669"/>
    <property type="project" value="TreeGrafter"/>
</dbReference>
<dbReference type="PRINTS" id="PR00458">
    <property type="entry name" value="PEROXIDASE"/>
</dbReference>
<keyword evidence="4" id="KW-0575">Peroxidase</keyword>
<evidence type="ECO:0000256" key="7">
    <source>
        <dbReference type="ARBA" id="ARBA00023002"/>
    </source>
</evidence>
<dbReference type="GO" id="GO:0000302">
    <property type="term" value="P:response to reactive oxygen species"/>
    <property type="evidence" value="ECO:0007669"/>
    <property type="project" value="TreeGrafter"/>
</dbReference>
<keyword evidence="11" id="KW-1185">Reference proteome</keyword>
<proteinExistence type="inferred from homology"/>
<dbReference type="PROSITE" id="PS00435">
    <property type="entry name" value="PEROXIDASE_1"/>
    <property type="match status" value="1"/>
</dbReference>
<dbReference type="Gene3D" id="1.10.520.10">
    <property type="match status" value="1"/>
</dbReference>
<dbReference type="FunFam" id="1.10.520.10:FF:000011">
    <property type="entry name" value="L-ascorbate peroxidase"/>
    <property type="match status" value="1"/>
</dbReference>
<dbReference type="FunFam" id="1.10.420.10:FF:000011">
    <property type="entry name" value="Adenylate/guanylate cyclase"/>
    <property type="match status" value="1"/>
</dbReference>
<dbReference type="InterPro" id="IPR002207">
    <property type="entry name" value="Peroxidase_I"/>
</dbReference>
<dbReference type="Pfam" id="PF00141">
    <property type="entry name" value="peroxidase"/>
    <property type="match status" value="1"/>
</dbReference>
<dbReference type="PRINTS" id="PR00459">
    <property type="entry name" value="ASPEROXIDASE"/>
</dbReference>
<comment type="cofactor">
    <cofactor evidence="1">
        <name>heme b</name>
        <dbReference type="ChEBI" id="CHEBI:60344"/>
    </cofactor>
</comment>
<evidence type="ECO:0000313" key="10">
    <source>
        <dbReference type="EMBL" id="KAH7289639.1"/>
    </source>
</evidence>
<evidence type="ECO:0000256" key="6">
    <source>
        <dbReference type="ARBA" id="ARBA00022723"/>
    </source>
</evidence>
<name>A0A8T2QZV1_CERRI</name>
<dbReference type="InterPro" id="IPR019794">
    <property type="entry name" value="Peroxidases_AS"/>
</dbReference>
<dbReference type="EC" id="1.11.1.11" evidence="3"/>
<dbReference type="InterPro" id="IPR019793">
    <property type="entry name" value="Peroxidases_heam-ligand_BS"/>
</dbReference>
<dbReference type="InterPro" id="IPR010255">
    <property type="entry name" value="Haem_peroxidase_sf"/>
</dbReference>
<feature type="domain" description="Plant heme peroxidase family profile" evidence="9">
    <location>
        <begin position="124"/>
        <end position="347"/>
    </location>
</feature>
<dbReference type="InterPro" id="IPR044831">
    <property type="entry name" value="Ccp1-like"/>
</dbReference>
<accession>A0A8T2QZV1</accession>
<dbReference type="GO" id="GO:0046872">
    <property type="term" value="F:metal ion binding"/>
    <property type="evidence" value="ECO:0007669"/>
    <property type="project" value="UniProtKB-KW"/>
</dbReference>
<evidence type="ECO:0000256" key="8">
    <source>
        <dbReference type="ARBA" id="ARBA00023004"/>
    </source>
</evidence>
<dbReference type="PANTHER" id="PTHR31356">
    <property type="entry name" value="THYLAKOID LUMENAL 29 KDA PROTEIN, CHLOROPLASTIC-RELATED"/>
    <property type="match status" value="1"/>
</dbReference>
<organism evidence="10 11">
    <name type="scientific">Ceratopteris richardii</name>
    <name type="common">Triangle waterfern</name>
    <dbReference type="NCBI Taxonomy" id="49495"/>
    <lineage>
        <taxon>Eukaryota</taxon>
        <taxon>Viridiplantae</taxon>
        <taxon>Streptophyta</taxon>
        <taxon>Embryophyta</taxon>
        <taxon>Tracheophyta</taxon>
        <taxon>Polypodiopsida</taxon>
        <taxon>Polypodiidae</taxon>
        <taxon>Polypodiales</taxon>
        <taxon>Pteridineae</taxon>
        <taxon>Pteridaceae</taxon>
        <taxon>Parkerioideae</taxon>
        <taxon>Ceratopteris</taxon>
    </lineage>
</organism>
<dbReference type="PROSITE" id="PS00436">
    <property type="entry name" value="PEROXIDASE_2"/>
    <property type="match status" value="1"/>
</dbReference>
<comment type="caution">
    <text evidence="10">The sequence shown here is derived from an EMBL/GenBank/DDBJ whole genome shotgun (WGS) entry which is preliminary data.</text>
</comment>
<evidence type="ECO:0000256" key="1">
    <source>
        <dbReference type="ARBA" id="ARBA00001970"/>
    </source>
</evidence>
<evidence type="ECO:0000256" key="5">
    <source>
        <dbReference type="ARBA" id="ARBA00022617"/>
    </source>
</evidence>
<evidence type="ECO:0000313" key="11">
    <source>
        <dbReference type="Proteomes" id="UP000825935"/>
    </source>
</evidence>
<dbReference type="EMBL" id="CM035435">
    <property type="protein sequence ID" value="KAH7289639.1"/>
    <property type="molecule type" value="Genomic_DNA"/>
</dbReference>
<evidence type="ECO:0000256" key="4">
    <source>
        <dbReference type="ARBA" id="ARBA00022559"/>
    </source>
</evidence>
<dbReference type="InterPro" id="IPR002016">
    <property type="entry name" value="Haem_peroxidase"/>
</dbReference>
<dbReference type="OrthoDB" id="2859658at2759"/>
<dbReference type="SUPFAM" id="SSF48113">
    <property type="entry name" value="Heme-dependent peroxidases"/>
    <property type="match status" value="1"/>
</dbReference>
<evidence type="ECO:0000256" key="2">
    <source>
        <dbReference type="ARBA" id="ARBA00006873"/>
    </source>
</evidence>
<gene>
    <name evidence="10" type="ORF">KP509_30G012400</name>
</gene>
<dbReference type="AlphaFoldDB" id="A0A8T2QZV1"/>
<dbReference type="GO" id="GO:0016688">
    <property type="term" value="F:L-ascorbate peroxidase activity"/>
    <property type="evidence" value="ECO:0007669"/>
    <property type="project" value="UniProtKB-EC"/>
</dbReference>
<protein>
    <recommendedName>
        <fullName evidence="3">L-ascorbate peroxidase</fullName>
        <ecNumber evidence="3">1.11.1.11</ecNumber>
    </recommendedName>
</protein>
<dbReference type="GO" id="GO:0020037">
    <property type="term" value="F:heme binding"/>
    <property type="evidence" value="ECO:0007669"/>
    <property type="project" value="InterPro"/>
</dbReference>
<dbReference type="Gene3D" id="1.10.420.10">
    <property type="entry name" value="Peroxidase, domain 2"/>
    <property type="match status" value="1"/>
</dbReference>